<feature type="domain" description="Peptidase S9 prolyl oligopeptidase catalytic" evidence="4">
    <location>
        <begin position="524"/>
        <end position="723"/>
    </location>
</feature>
<keyword evidence="1" id="KW-0645">Protease</keyword>
<dbReference type="PRINTS" id="PR00862">
    <property type="entry name" value="PROLIGOPTASE"/>
</dbReference>
<dbReference type="SUPFAM" id="SSF53474">
    <property type="entry name" value="alpha/beta-Hydrolases"/>
    <property type="match status" value="1"/>
</dbReference>
<reference evidence="6 7" key="1">
    <citation type="submission" date="2017-07" db="EMBL/GenBank/DDBJ databases">
        <title>First draft Genome Sequence of Nocardia cerradoensis isolated from human infection.</title>
        <authorList>
            <person name="Carrasco G."/>
        </authorList>
    </citation>
    <scope>NUCLEOTIDE SEQUENCE [LARGE SCALE GENOMIC DNA]</scope>
    <source>
        <strain evidence="6 7">CNM20130759</strain>
    </source>
</reference>
<feature type="domain" description="Peptidase S9A N-terminal" evidence="5">
    <location>
        <begin position="53"/>
        <end position="457"/>
    </location>
</feature>
<dbReference type="SUPFAM" id="SSF50993">
    <property type="entry name" value="Peptidase/esterase 'gauge' domain"/>
    <property type="match status" value="1"/>
</dbReference>
<dbReference type="InterPro" id="IPR023302">
    <property type="entry name" value="Pept_S9A_N"/>
</dbReference>
<keyword evidence="7" id="KW-1185">Reference proteome</keyword>
<dbReference type="InterPro" id="IPR002470">
    <property type="entry name" value="Peptidase_S9A"/>
</dbReference>
<dbReference type="GO" id="GO:0005829">
    <property type="term" value="C:cytosol"/>
    <property type="evidence" value="ECO:0007669"/>
    <property type="project" value="TreeGrafter"/>
</dbReference>
<evidence type="ECO:0000256" key="3">
    <source>
        <dbReference type="ARBA" id="ARBA00022825"/>
    </source>
</evidence>
<evidence type="ECO:0000259" key="5">
    <source>
        <dbReference type="Pfam" id="PF02897"/>
    </source>
</evidence>
<evidence type="ECO:0000313" key="7">
    <source>
        <dbReference type="Proteomes" id="UP000215506"/>
    </source>
</evidence>
<dbReference type="Proteomes" id="UP000215506">
    <property type="component" value="Unassembled WGS sequence"/>
</dbReference>
<dbReference type="PANTHER" id="PTHR42881">
    <property type="entry name" value="PROLYL ENDOPEPTIDASE"/>
    <property type="match status" value="1"/>
</dbReference>
<dbReference type="Gene3D" id="2.130.10.120">
    <property type="entry name" value="Prolyl oligopeptidase, N-terminal domain"/>
    <property type="match status" value="1"/>
</dbReference>
<dbReference type="InterPro" id="IPR001375">
    <property type="entry name" value="Peptidase_S9_cat"/>
</dbReference>
<name>A0A231HB15_9NOCA</name>
<evidence type="ECO:0000256" key="1">
    <source>
        <dbReference type="ARBA" id="ARBA00022670"/>
    </source>
</evidence>
<dbReference type="EMBL" id="NGAF01000003">
    <property type="protein sequence ID" value="OXR45917.1"/>
    <property type="molecule type" value="Genomic_DNA"/>
</dbReference>
<evidence type="ECO:0000256" key="2">
    <source>
        <dbReference type="ARBA" id="ARBA00022801"/>
    </source>
</evidence>
<dbReference type="EC" id="3.4.21.26" evidence="6"/>
<organism evidence="6 7">
    <name type="scientific">Nocardia cerradoensis</name>
    <dbReference type="NCBI Taxonomy" id="85688"/>
    <lineage>
        <taxon>Bacteria</taxon>
        <taxon>Bacillati</taxon>
        <taxon>Actinomycetota</taxon>
        <taxon>Actinomycetes</taxon>
        <taxon>Mycobacteriales</taxon>
        <taxon>Nocardiaceae</taxon>
        <taxon>Nocardia</taxon>
    </lineage>
</organism>
<evidence type="ECO:0000313" key="6">
    <source>
        <dbReference type="EMBL" id="OXR45917.1"/>
    </source>
</evidence>
<dbReference type="GO" id="GO:0006508">
    <property type="term" value="P:proteolysis"/>
    <property type="evidence" value="ECO:0007669"/>
    <property type="project" value="UniProtKB-KW"/>
</dbReference>
<gene>
    <name evidence="6" type="primary">f1pep1</name>
    <name evidence="6" type="ORF">B7C42_02209</name>
</gene>
<keyword evidence="2 6" id="KW-0378">Hydrolase</keyword>
<dbReference type="GO" id="GO:0004252">
    <property type="term" value="F:serine-type endopeptidase activity"/>
    <property type="evidence" value="ECO:0007669"/>
    <property type="project" value="UniProtKB-EC"/>
</dbReference>
<sequence>MPVPGSSYHVLMIMGRGRGDGHIGGAARTPLHAAVVLSIAVLVAACGGAAAPQDPYLWLEELDSPRVQAWVGDQNRRTLDVLEHDSRYAGNLAQATALAKTSDRIPMPRFEDGAAENFWQDGDHKRGIWRETTTADYEAPQPNWTTLLDLDELSRAEGENWVWRGADCDPVMHRRCLISLSDGGEDAVSVREFDRSTRQFVPDGFAVPRGKVDLTFGDENTVLIAREWQPGETTVSGYPYVVRQWRRGQPLDAATELTRGDRSDQLSTAPLVLDNGAGRRLDLVVRGRTFFEHDVELLTATGPVRTALPAKSDFAGMVGNHLLVSLQQDWVLGTTTYPAGALVSVDADRLTTDPDRPQVTPVYLPGPSESLSGVQTTRDHVVVTSLNDVRGRATVYTPHPDGTWSATPVPLPDNATVDTVTADPTGEHAYLSVTSFLVPTTLWSVDTAAGTARQVKSTPPQFDSSRYVVEQRKATSADGTPVPYFVVHAADMAFDGSNPTLMNAYGGFGISQTPAYQATLGRLWLEHGGVFVLANIRGGGEFGPAWHEAARTTRRQRAFDDFAAVGKDLVARRVTSARRLGIQGGSNGGLLMGVEFVQHPEMWNAVDIQVPLLDMMRYEKIAAGASWVDEYGTVDDPAQRAFLESISPYGQLRRGAHYPEPFVWTTAKDDRVGPQHARKFAARLAEFGDPYLFYEAGEGGHGAGADREEQARTSALEYTYLMRRLM</sequence>
<evidence type="ECO:0000259" key="4">
    <source>
        <dbReference type="Pfam" id="PF00326"/>
    </source>
</evidence>
<dbReference type="Pfam" id="PF02897">
    <property type="entry name" value="Peptidase_S9_N"/>
    <property type="match status" value="1"/>
</dbReference>
<dbReference type="InterPro" id="IPR029058">
    <property type="entry name" value="AB_hydrolase_fold"/>
</dbReference>
<dbReference type="AlphaFoldDB" id="A0A231HB15"/>
<comment type="caution">
    <text evidence="6">The sequence shown here is derived from an EMBL/GenBank/DDBJ whole genome shotgun (WGS) entry which is preliminary data.</text>
</comment>
<protein>
    <submittedName>
        <fullName evidence="6">Prolyl endopeptidase</fullName>
        <ecNumber evidence="6">3.4.21.26</ecNumber>
    </submittedName>
</protein>
<keyword evidence="3" id="KW-0720">Serine protease</keyword>
<dbReference type="InterPro" id="IPR051167">
    <property type="entry name" value="Prolyl_oligopep/macrocyclase"/>
</dbReference>
<dbReference type="Gene3D" id="3.40.50.1820">
    <property type="entry name" value="alpha/beta hydrolase"/>
    <property type="match status" value="1"/>
</dbReference>
<accession>A0A231HB15</accession>
<dbReference type="PANTHER" id="PTHR42881:SF13">
    <property type="entry name" value="PROLYL ENDOPEPTIDASE"/>
    <property type="match status" value="1"/>
</dbReference>
<dbReference type="Pfam" id="PF00326">
    <property type="entry name" value="Peptidase_S9"/>
    <property type="match status" value="1"/>
</dbReference>
<proteinExistence type="predicted"/>
<dbReference type="GO" id="GO:0070012">
    <property type="term" value="F:oligopeptidase activity"/>
    <property type="evidence" value="ECO:0007669"/>
    <property type="project" value="TreeGrafter"/>
</dbReference>